<evidence type="ECO:0000256" key="1">
    <source>
        <dbReference type="SAM" id="Phobius"/>
    </source>
</evidence>
<reference evidence="4" key="1">
    <citation type="journal article" date="2019" name="Int. J. Syst. Evol. Microbiol.">
        <title>The Global Catalogue of Microorganisms (GCM) 10K type strain sequencing project: providing services to taxonomists for standard genome sequencing and annotation.</title>
        <authorList>
            <consortium name="The Broad Institute Genomics Platform"/>
            <consortium name="The Broad Institute Genome Sequencing Center for Infectious Disease"/>
            <person name="Wu L."/>
            <person name="Ma J."/>
        </authorList>
    </citation>
    <scope>NUCLEOTIDE SEQUENCE [LARGE SCALE GENOMIC DNA]</scope>
    <source>
        <strain evidence="4">JCM 16929</strain>
    </source>
</reference>
<keyword evidence="4" id="KW-1185">Reference proteome</keyword>
<comment type="caution">
    <text evidence="3">The sequence shown here is derived from an EMBL/GenBank/DDBJ whole genome shotgun (WGS) entry which is preliminary data.</text>
</comment>
<dbReference type="InterPro" id="IPR005804">
    <property type="entry name" value="FA_desaturase_dom"/>
</dbReference>
<keyword evidence="1" id="KW-0812">Transmembrane</keyword>
<dbReference type="PANTHER" id="PTHR19353">
    <property type="entry name" value="FATTY ACID DESATURASE 2"/>
    <property type="match status" value="1"/>
</dbReference>
<name>A0ABP7A3R3_9ACTN</name>
<evidence type="ECO:0000313" key="3">
    <source>
        <dbReference type="EMBL" id="GAA3624354.1"/>
    </source>
</evidence>
<feature type="transmembrane region" description="Helical" evidence="1">
    <location>
        <begin position="203"/>
        <end position="225"/>
    </location>
</feature>
<feature type="transmembrane region" description="Helical" evidence="1">
    <location>
        <begin position="237"/>
        <end position="255"/>
    </location>
</feature>
<dbReference type="EMBL" id="BAABAB010000021">
    <property type="protein sequence ID" value="GAA3624354.1"/>
    <property type="molecule type" value="Genomic_DNA"/>
</dbReference>
<evidence type="ECO:0000259" key="2">
    <source>
        <dbReference type="Pfam" id="PF00487"/>
    </source>
</evidence>
<keyword evidence="1" id="KW-1133">Transmembrane helix</keyword>
<feature type="transmembrane region" description="Helical" evidence="1">
    <location>
        <begin position="75"/>
        <end position="97"/>
    </location>
</feature>
<accession>A0ABP7A3R3</accession>
<dbReference type="CDD" id="cd03506">
    <property type="entry name" value="Delta6-FADS-like"/>
    <property type="match status" value="1"/>
</dbReference>
<dbReference type="InterPro" id="IPR012171">
    <property type="entry name" value="Fatty_acid_desaturase"/>
</dbReference>
<feature type="transmembrane region" description="Helical" evidence="1">
    <location>
        <begin position="261"/>
        <end position="280"/>
    </location>
</feature>
<feature type="domain" description="Fatty acid desaturase" evidence="2">
    <location>
        <begin position="99"/>
        <end position="359"/>
    </location>
</feature>
<dbReference type="RefSeq" id="WP_344805585.1">
    <property type="nucleotide sequence ID" value="NZ_BAABAB010000021.1"/>
</dbReference>
<proteinExistence type="predicted"/>
<keyword evidence="1" id="KW-0472">Membrane</keyword>
<sequence length="394" mass="43214">MSVLTPSAPIGIGAEPATTASATTASATTASATTASATFAPVAEPSLTTRSGSSFTALARQVHELGLMRRRYGYYWAKLIGAVLVLTGWVVGFVWIGDSWWQLASGGVLAVTMTQTAFLGHDAAHRQIFKSGRWNDWISLIVANLLVGISYGWWRSKHTRHHANPNKDGYDPDIALTAIAFTPERATRHRSRLMRWLVAHQGWYFFPILLLEGLSLHFAGIKRVVTPGKVDRRWVELAFLTVRLGGLVTLMLWVLPPGKAGAVLAVQLAVFGLYMGSSFAPNHIGMPLVSPKLKLDFLRRQVLMSRNITGGPPMSIFMGGLNYQIEHHLFPSMARPHLRKIQPLVAAYCAAEGVPYTQTSIWSAYRSVVGYLNTVGLQGKNPFLCPLVAQRRAI</sequence>
<dbReference type="PANTHER" id="PTHR19353:SF19">
    <property type="entry name" value="DELTA(5) FATTY ACID DESATURASE C-RELATED"/>
    <property type="match status" value="1"/>
</dbReference>
<protein>
    <submittedName>
        <fullName evidence="3">Acyl-CoA desaturase</fullName>
    </submittedName>
</protein>
<dbReference type="Pfam" id="PF00487">
    <property type="entry name" value="FA_desaturase"/>
    <property type="match status" value="1"/>
</dbReference>
<dbReference type="Proteomes" id="UP001501490">
    <property type="component" value="Unassembled WGS sequence"/>
</dbReference>
<evidence type="ECO:0000313" key="4">
    <source>
        <dbReference type="Proteomes" id="UP001501490"/>
    </source>
</evidence>
<organism evidence="3 4">
    <name type="scientific">Microlunatus ginsengisoli</name>
    <dbReference type="NCBI Taxonomy" id="363863"/>
    <lineage>
        <taxon>Bacteria</taxon>
        <taxon>Bacillati</taxon>
        <taxon>Actinomycetota</taxon>
        <taxon>Actinomycetes</taxon>
        <taxon>Propionibacteriales</taxon>
        <taxon>Propionibacteriaceae</taxon>
        <taxon>Microlunatus</taxon>
    </lineage>
</organism>
<dbReference type="PIRSF" id="PIRSF015921">
    <property type="entry name" value="FA_sphinglp_des"/>
    <property type="match status" value="1"/>
</dbReference>
<gene>
    <name evidence="3" type="ORF">GCM10022236_28310</name>
</gene>
<feature type="transmembrane region" description="Helical" evidence="1">
    <location>
        <begin position="136"/>
        <end position="154"/>
    </location>
</feature>